<dbReference type="OrthoDB" id="5101200at2759"/>
<gene>
    <name evidence="2" type="ORF">B0T10DRAFT_568206</name>
</gene>
<keyword evidence="1" id="KW-0472">Membrane</keyword>
<dbReference type="EMBL" id="JAGPYM010000052">
    <property type="protein sequence ID" value="KAH6871629.1"/>
    <property type="molecule type" value="Genomic_DNA"/>
</dbReference>
<keyword evidence="1" id="KW-1133">Transmembrane helix</keyword>
<dbReference type="AlphaFoldDB" id="A0A9P8VRS0"/>
<evidence type="ECO:0000256" key="1">
    <source>
        <dbReference type="SAM" id="Phobius"/>
    </source>
</evidence>
<dbReference type="Proteomes" id="UP000777438">
    <property type="component" value="Unassembled WGS sequence"/>
</dbReference>
<keyword evidence="3" id="KW-1185">Reference proteome</keyword>
<evidence type="ECO:0000313" key="3">
    <source>
        <dbReference type="Proteomes" id="UP000777438"/>
    </source>
</evidence>
<reference evidence="2 3" key="1">
    <citation type="journal article" date="2021" name="Nat. Commun.">
        <title>Genetic determinants of endophytism in the Arabidopsis root mycobiome.</title>
        <authorList>
            <person name="Mesny F."/>
            <person name="Miyauchi S."/>
            <person name="Thiergart T."/>
            <person name="Pickel B."/>
            <person name="Atanasova L."/>
            <person name="Karlsson M."/>
            <person name="Huettel B."/>
            <person name="Barry K.W."/>
            <person name="Haridas S."/>
            <person name="Chen C."/>
            <person name="Bauer D."/>
            <person name="Andreopoulos W."/>
            <person name="Pangilinan J."/>
            <person name="LaButti K."/>
            <person name="Riley R."/>
            <person name="Lipzen A."/>
            <person name="Clum A."/>
            <person name="Drula E."/>
            <person name="Henrissat B."/>
            <person name="Kohler A."/>
            <person name="Grigoriev I.V."/>
            <person name="Martin F.M."/>
            <person name="Hacquard S."/>
        </authorList>
    </citation>
    <scope>NUCLEOTIDE SEQUENCE [LARGE SCALE GENOMIC DNA]</scope>
    <source>
        <strain evidence="2 3">MPI-CAGE-CH-0241</strain>
    </source>
</reference>
<comment type="caution">
    <text evidence="2">The sequence shown here is derived from an EMBL/GenBank/DDBJ whole genome shotgun (WGS) entry which is preliminary data.</text>
</comment>
<feature type="transmembrane region" description="Helical" evidence="1">
    <location>
        <begin position="86"/>
        <end position="106"/>
    </location>
</feature>
<proteinExistence type="predicted"/>
<evidence type="ECO:0000313" key="2">
    <source>
        <dbReference type="EMBL" id="KAH6871629.1"/>
    </source>
</evidence>
<name>A0A9P8VRS0_9HYPO</name>
<keyword evidence="1" id="KW-0812">Transmembrane</keyword>
<accession>A0A9P8VRS0</accession>
<evidence type="ECO:0008006" key="4">
    <source>
        <dbReference type="Google" id="ProtNLM"/>
    </source>
</evidence>
<organism evidence="2 3">
    <name type="scientific">Thelonectria olida</name>
    <dbReference type="NCBI Taxonomy" id="1576542"/>
    <lineage>
        <taxon>Eukaryota</taxon>
        <taxon>Fungi</taxon>
        <taxon>Dikarya</taxon>
        <taxon>Ascomycota</taxon>
        <taxon>Pezizomycotina</taxon>
        <taxon>Sordariomycetes</taxon>
        <taxon>Hypocreomycetidae</taxon>
        <taxon>Hypocreales</taxon>
        <taxon>Nectriaceae</taxon>
        <taxon>Thelonectria</taxon>
    </lineage>
</organism>
<feature type="transmembrane region" description="Helical" evidence="1">
    <location>
        <begin position="52"/>
        <end position="74"/>
    </location>
</feature>
<feature type="transmembrane region" description="Helical" evidence="1">
    <location>
        <begin position="20"/>
        <end position="45"/>
    </location>
</feature>
<feature type="transmembrane region" description="Helical" evidence="1">
    <location>
        <begin position="127"/>
        <end position="150"/>
    </location>
</feature>
<protein>
    <recommendedName>
        <fullName evidence="4">MARVEL domain-containing protein</fullName>
    </recommendedName>
</protein>
<sequence>MPSLTTGGKRRRHGPEYPFLPLLAVYVLQSASFLVVIPAVSYFVFHLHNRHLFLHLLSAAAYFTILQLLAVNILSCFCRLPLLTRLVINASGCALWAAGFVAMAAYDVRRKLLVRCSGHLICSLYKVLFAFAAVGLVAAILAVLLDVYVLRRVRSGYENIKNQADGEQEFPQGYHSFHSRPQRR</sequence>